<dbReference type="GeneID" id="38121630"/>
<feature type="transmembrane region" description="Helical" evidence="1">
    <location>
        <begin position="325"/>
        <end position="345"/>
    </location>
</feature>
<sequence>MNSTSPDLEGWTFNDNSRSSWDIVWTCLTTIFACTWTVQHMSVPRRNTSEGLITARRWILFTVALFAPEETVLLASDQFWHVWSLQARCNAAQAESDRKTGHHDSWLVQRAKPLAPGAVTGISEGDLHPVPTRWTLGQCWCVQMDGVTLETADGWIFYVGMDQMTAFIEAGVIRCSDFSEREIKDRAKADTFAKLFTICQSAWVTANIVARAGYGLPITPFEFTTLAHVACGIMAYACWWRKPQDMAVPITIPLRHTREGLPIELKRLMDARPKSWMHRHVIPPRESISTGFAIVGGLYQTAAVDAPRSGVIKRGYRGLSLQAEWWLNTFAAVAAGAFCGIHVAAWAFPFPTPTETLAWRTFSLVALSMAIIVYILGQAPLAAQWLKQNGAPLPSFMDNLSDPAGRYTWVEIYVPLICIAVYAVARLGLVALTFSSLRALPTGAYLGVDWLGSIPHV</sequence>
<evidence type="ECO:0000256" key="1">
    <source>
        <dbReference type="SAM" id="Phobius"/>
    </source>
</evidence>
<dbReference type="OrthoDB" id="3061561at2759"/>
<organism evidence="2 3">
    <name type="scientific">Aspergillus mulundensis</name>
    <dbReference type="NCBI Taxonomy" id="1810919"/>
    <lineage>
        <taxon>Eukaryota</taxon>
        <taxon>Fungi</taxon>
        <taxon>Dikarya</taxon>
        <taxon>Ascomycota</taxon>
        <taxon>Pezizomycotina</taxon>
        <taxon>Eurotiomycetes</taxon>
        <taxon>Eurotiomycetidae</taxon>
        <taxon>Eurotiales</taxon>
        <taxon>Aspergillaceae</taxon>
        <taxon>Aspergillus</taxon>
        <taxon>Aspergillus subgen. Nidulantes</taxon>
    </lineage>
</organism>
<feature type="transmembrane region" description="Helical" evidence="1">
    <location>
        <begin position="412"/>
        <end position="434"/>
    </location>
</feature>
<accession>A0A3D8Q9U4</accession>
<dbReference type="PANTHER" id="PTHR35043:SF7">
    <property type="entry name" value="TRANSCRIPTION FACTOR DOMAIN-CONTAINING PROTEIN"/>
    <property type="match status" value="1"/>
</dbReference>
<protein>
    <submittedName>
        <fullName evidence="2">Uncharacterized protein</fullName>
    </submittedName>
</protein>
<dbReference type="AlphaFoldDB" id="A0A3D8Q9U4"/>
<keyword evidence="1" id="KW-0472">Membrane</keyword>
<evidence type="ECO:0000313" key="3">
    <source>
        <dbReference type="Proteomes" id="UP000256690"/>
    </source>
</evidence>
<name>A0A3D8Q9U4_9EURO</name>
<keyword evidence="1" id="KW-1133">Transmembrane helix</keyword>
<dbReference type="STRING" id="1810919.A0A3D8Q9U4"/>
<reference evidence="2 3" key="1">
    <citation type="journal article" date="2018" name="IMA Fungus">
        <title>IMA Genome-F 9: Draft genome sequence of Annulohypoxylon stygium, Aspergillus mulundensis, Berkeleyomyces basicola (syn. Thielaviopsis basicola), Ceratocystis smalleyi, two Cercospora beticola strains, Coleophoma cylindrospora, Fusarium fracticaudum, Phialophora cf. hyalina, and Morchella septimelata.</title>
        <authorList>
            <person name="Wingfield B.D."/>
            <person name="Bills G.F."/>
            <person name="Dong Y."/>
            <person name="Huang W."/>
            <person name="Nel W.J."/>
            <person name="Swalarsk-Parry B.S."/>
            <person name="Vaghefi N."/>
            <person name="Wilken P.M."/>
            <person name="An Z."/>
            <person name="de Beer Z.W."/>
            <person name="De Vos L."/>
            <person name="Chen L."/>
            <person name="Duong T.A."/>
            <person name="Gao Y."/>
            <person name="Hammerbacher A."/>
            <person name="Kikkert J.R."/>
            <person name="Li Y."/>
            <person name="Li H."/>
            <person name="Li K."/>
            <person name="Li Q."/>
            <person name="Liu X."/>
            <person name="Ma X."/>
            <person name="Naidoo K."/>
            <person name="Pethybridge S.J."/>
            <person name="Sun J."/>
            <person name="Steenkamp E.T."/>
            <person name="van der Nest M.A."/>
            <person name="van Wyk S."/>
            <person name="Wingfield M.J."/>
            <person name="Xiong C."/>
            <person name="Yue Q."/>
            <person name="Zhang X."/>
        </authorList>
    </citation>
    <scope>NUCLEOTIDE SEQUENCE [LARGE SCALE GENOMIC DNA]</scope>
    <source>
        <strain evidence="2 3">DSM 5745</strain>
    </source>
</reference>
<gene>
    <name evidence="2" type="ORF">DSM5745_11260</name>
</gene>
<evidence type="ECO:0000313" key="2">
    <source>
        <dbReference type="EMBL" id="RDW58569.1"/>
    </source>
</evidence>
<comment type="caution">
    <text evidence="2">The sequence shown here is derived from an EMBL/GenBank/DDBJ whole genome shotgun (WGS) entry which is preliminary data.</text>
</comment>
<dbReference type="RefSeq" id="XP_026598195.1">
    <property type="nucleotide sequence ID" value="XM_026753276.1"/>
</dbReference>
<dbReference type="EMBL" id="PVWQ01000023">
    <property type="protein sequence ID" value="RDW58569.1"/>
    <property type="molecule type" value="Genomic_DNA"/>
</dbReference>
<feature type="transmembrane region" description="Helical" evidence="1">
    <location>
        <begin position="357"/>
        <end position="377"/>
    </location>
</feature>
<keyword evidence="3" id="KW-1185">Reference proteome</keyword>
<proteinExistence type="predicted"/>
<dbReference type="PANTHER" id="PTHR35043">
    <property type="entry name" value="TRANSCRIPTION FACTOR DOMAIN-CONTAINING PROTEIN"/>
    <property type="match status" value="1"/>
</dbReference>
<keyword evidence="1" id="KW-0812">Transmembrane</keyword>
<dbReference type="Proteomes" id="UP000256690">
    <property type="component" value="Unassembled WGS sequence"/>
</dbReference>